<dbReference type="Proteomes" id="UP000558070">
    <property type="component" value="Unassembled WGS sequence"/>
</dbReference>
<comment type="caution">
    <text evidence="1">The sequence shown here is derived from an EMBL/GenBank/DDBJ whole genome shotgun (WGS) entry which is preliminary data.</text>
</comment>
<dbReference type="EMBL" id="JAARZO010000005">
    <property type="protein sequence ID" value="MBC2288592.1"/>
    <property type="molecule type" value="Genomic_DNA"/>
</dbReference>
<name>A0A7X0ZJR4_9LIST</name>
<accession>A0A7X0ZJR4</accession>
<evidence type="ECO:0000313" key="2">
    <source>
        <dbReference type="Proteomes" id="UP000558070"/>
    </source>
</evidence>
<evidence type="ECO:0008006" key="3">
    <source>
        <dbReference type="Google" id="ProtNLM"/>
    </source>
</evidence>
<reference evidence="1 2" key="1">
    <citation type="submission" date="2020-03" db="EMBL/GenBank/DDBJ databases">
        <title>Soil Listeria distribution.</title>
        <authorList>
            <person name="Liao J."/>
            <person name="Wiedmann M."/>
        </authorList>
    </citation>
    <scope>NUCLEOTIDE SEQUENCE [LARGE SCALE GENOMIC DNA]</scope>
    <source>
        <strain evidence="1 2">FSL L7-0072</strain>
    </source>
</reference>
<gene>
    <name evidence="1" type="ORF">HCB47_13305</name>
</gene>
<organism evidence="1 2">
    <name type="scientific">Listeria farberi</name>
    <dbReference type="NCBI Taxonomy" id="2713500"/>
    <lineage>
        <taxon>Bacteria</taxon>
        <taxon>Bacillati</taxon>
        <taxon>Bacillota</taxon>
        <taxon>Bacilli</taxon>
        <taxon>Bacillales</taxon>
        <taxon>Listeriaceae</taxon>
        <taxon>Listeria</taxon>
    </lineage>
</organism>
<dbReference type="RefSeq" id="WP_185608160.1">
    <property type="nucleotide sequence ID" value="NZ_JAARZO010000005.1"/>
</dbReference>
<protein>
    <recommendedName>
        <fullName evidence="3">Phage protein</fullName>
    </recommendedName>
</protein>
<dbReference type="AlphaFoldDB" id="A0A7X0ZJR4"/>
<evidence type="ECO:0000313" key="1">
    <source>
        <dbReference type="EMBL" id="MBC2288592.1"/>
    </source>
</evidence>
<proteinExistence type="predicted"/>
<sequence>MWIDFETFRSLLKRTGIPVYRDKARNNEDYPFIVYTHAFEKDKRASNKLVRNIKTFQVSLFTTGTEEDINVLTNIFNAYPVGYASFRSISGDENDDTVTNFFTYIEVIY</sequence>